<feature type="region of interest" description="Disordered" evidence="1">
    <location>
        <begin position="69"/>
        <end position="120"/>
    </location>
</feature>
<feature type="domain" description="PEX14-like helix-turn-helix" evidence="3">
    <location>
        <begin position="1"/>
        <end position="64"/>
    </location>
</feature>
<sequence length="178" mass="19253">VYEALENYNWEADIEFQSGLVAILGNNASPEQAAELTLRARCFFYSRKFNVLIDFDTYKAYRNSLPNPAPIAPPNYNNISEPPTPSIGTLASDAALSPPPHSADTVLSPPPAPSSNTLSQPAYPSSFAHIVELISTGQPIPGIKEIPDTVLTGQGTQSTKPKRRKPWEKDEVTASSGE</sequence>
<evidence type="ECO:0000313" key="4">
    <source>
        <dbReference type="EMBL" id="KAF2204371.1"/>
    </source>
</evidence>
<evidence type="ECO:0000259" key="3">
    <source>
        <dbReference type="Pfam" id="PF25871"/>
    </source>
</evidence>
<accession>A0A9P4JU09</accession>
<feature type="domain" description="Peroxisomal membrane protein PEX14-like KPWE" evidence="2">
    <location>
        <begin position="123"/>
        <end position="169"/>
    </location>
</feature>
<dbReference type="Pfam" id="PF17733">
    <property type="entry name" value="KPWE_dom"/>
    <property type="match status" value="1"/>
</dbReference>
<keyword evidence="5" id="KW-1185">Reference proteome</keyword>
<dbReference type="EMBL" id="ML993878">
    <property type="protein sequence ID" value="KAF2204371.1"/>
    <property type="molecule type" value="Genomic_DNA"/>
</dbReference>
<feature type="region of interest" description="Disordered" evidence="1">
    <location>
        <begin position="141"/>
        <end position="178"/>
    </location>
</feature>
<dbReference type="InterPro" id="IPR040554">
    <property type="entry name" value="KPWE_PEX14_dom"/>
</dbReference>
<reference evidence="4" key="1">
    <citation type="journal article" date="2020" name="Stud. Mycol.">
        <title>101 Dothideomycetes genomes: a test case for predicting lifestyles and emergence of pathogens.</title>
        <authorList>
            <person name="Haridas S."/>
            <person name="Albert R."/>
            <person name="Binder M."/>
            <person name="Bloem J."/>
            <person name="Labutti K."/>
            <person name="Salamov A."/>
            <person name="Andreopoulos B."/>
            <person name="Baker S."/>
            <person name="Barry K."/>
            <person name="Bills G."/>
            <person name="Bluhm B."/>
            <person name="Cannon C."/>
            <person name="Castanera R."/>
            <person name="Culley D."/>
            <person name="Daum C."/>
            <person name="Ezra D."/>
            <person name="Gonzalez J."/>
            <person name="Henrissat B."/>
            <person name="Kuo A."/>
            <person name="Liang C."/>
            <person name="Lipzen A."/>
            <person name="Lutzoni F."/>
            <person name="Magnuson J."/>
            <person name="Mondo S."/>
            <person name="Nolan M."/>
            <person name="Ohm R."/>
            <person name="Pangilinan J."/>
            <person name="Park H.-J."/>
            <person name="Ramirez L."/>
            <person name="Alfaro M."/>
            <person name="Sun H."/>
            <person name="Tritt A."/>
            <person name="Yoshinaga Y."/>
            <person name="Zwiers L.-H."/>
            <person name="Turgeon B."/>
            <person name="Goodwin S."/>
            <person name="Spatafora J."/>
            <person name="Crous P."/>
            <person name="Grigoriev I."/>
        </authorList>
    </citation>
    <scope>NUCLEOTIDE SEQUENCE</scope>
    <source>
        <strain evidence="4">ATCC 74209</strain>
    </source>
</reference>
<dbReference type="OrthoDB" id="9936937at2759"/>
<dbReference type="Pfam" id="PF25871">
    <property type="entry name" value="HTH_76"/>
    <property type="match status" value="1"/>
</dbReference>
<dbReference type="Proteomes" id="UP000799536">
    <property type="component" value="Unassembled WGS sequence"/>
</dbReference>
<organism evidence="4 5">
    <name type="scientific">Delitschia confertaspora ATCC 74209</name>
    <dbReference type="NCBI Taxonomy" id="1513339"/>
    <lineage>
        <taxon>Eukaryota</taxon>
        <taxon>Fungi</taxon>
        <taxon>Dikarya</taxon>
        <taxon>Ascomycota</taxon>
        <taxon>Pezizomycotina</taxon>
        <taxon>Dothideomycetes</taxon>
        <taxon>Pleosporomycetidae</taxon>
        <taxon>Pleosporales</taxon>
        <taxon>Delitschiaceae</taxon>
        <taxon>Delitschia</taxon>
    </lineage>
</organism>
<evidence type="ECO:0000256" key="1">
    <source>
        <dbReference type="SAM" id="MobiDB-lite"/>
    </source>
</evidence>
<name>A0A9P4JU09_9PLEO</name>
<dbReference type="PANTHER" id="PTHR36855:SF1">
    <property type="entry name" value="PEROXISOME MEMBRANE ANCHOR PROTEIN PEX14P N-TERMINAL DOMAIN-CONTAINING PROTEIN"/>
    <property type="match status" value="1"/>
</dbReference>
<protein>
    <submittedName>
        <fullName evidence="4">Uncharacterized protein</fullName>
    </submittedName>
</protein>
<dbReference type="PANTHER" id="PTHR36855">
    <property type="entry name" value="CHROMOSOME 10, WHOLE GENOME SHOTGUN SEQUENCE"/>
    <property type="match status" value="1"/>
</dbReference>
<feature type="non-terminal residue" evidence="4">
    <location>
        <position position="178"/>
    </location>
</feature>
<comment type="caution">
    <text evidence="4">The sequence shown here is derived from an EMBL/GenBank/DDBJ whole genome shotgun (WGS) entry which is preliminary data.</text>
</comment>
<feature type="non-terminal residue" evidence="4">
    <location>
        <position position="1"/>
    </location>
</feature>
<evidence type="ECO:0000313" key="5">
    <source>
        <dbReference type="Proteomes" id="UP000799536"/>
    </source>
</evidence>
<dbReference type="InterPro" id="IPR058841">
    <property type="entry name" value="HTH_76"/>
</dbReference>
<dbReference type="AlphaFoldDB" id="A0A9P4JU09"/>
<gene>
    <name evidence="4" type="ORF">GQ43DRAFT_348050</name>
</gene>
<proteinExistence type="predicted"/>
<evidence type="ECO:0000259" key="2">
    <source>
        <dbReference type="Pfam" id="PF17733"/>
    </source>
</evidence>